<dbReference type="AlphaFoldDB" id="A0A8B2ZPA7"/>
<accession>A0A8B2ZPA7</accession>
<dbReference type="EMBL" id="QSTD01000001">
    <property type="protein sequence ID" value="RGM32682.1"/>
    <property type="molecule type" value="Genomic_DNA"/>
</dbReference>
<reference evidence="2 3" key="1">
    <citation type="submission" date="2018-08" db="EMBL/GenBank/DDBJ databases">
        <title>A genome reference for cultivated species of the human gut microbiota.</title>
        <authorList>
            <person name="Zou Y."/>
            <person name="Xue W."/>
            <person name="Luo G."/>
        </authorList>
    </citation>
    <scope>NUCLEOTIDE SEQUENCE [LARGE SCALE GENOMIC DNA]</scope>
    <source>
        <strain evidence="2 3">OM08-17AT</strain>
    </source>
</reference>
<evidence type="ECO:0000313" key="4">
    <source>
        <dbReference type="Proteomes" id="UP000481807"/>
    </source>
</evidence>
<dbReference type="EMBL" id="QXWP01000001">
    <property type="protein sequence ID" value="NBH29574.1"/>
    <property type="molecule type" value="Genomic_DNA"/>
</dbReference>
<gene>
    <name evidence="1" type="ORF">D3Z30_01090</name>
    <name evidence="2" type="ORF">DXC19_04025</name>
</gene>
<evidence type="ECO:0000313" key="3">
    <source>
        <dbReference type="Proteomes" id="UP000261016"/>
    </source>
</evidence>
<organism evidence="2 3">
    <name type="scientific">Staphylococcus warneri</name>
    <dbReference type="NCBI Taxonomy" id="1292"/>
    <lineage>
        <taxon>Bacteria</taxon>
        <taxon>Bacillati</taxon>
        <taxon>Bacillota</taxon>
        <taxon>Bacilli</taxon>
        <taxon>Bacillales</taxon>
        <taxon>Staphylococcaceae</taxon>
        <taxon>Staphylococcus</taxon>
    </lineage>
</organism>
<evidence type="ECO:0000313" key="1">
    <source>
        <dbReference type="EMBL" id="NBH29574.1"/>
    </source>
</evidence>
<reference evidence="1 4" key="2">
    <citation type="submission" date="2018-08" db="EMBL/GenBank/DDBJ databases">
        <title>Murine metabolic-syndrome-specific gut microbial biobank.</title>
        <authorList>
            <person name="Liu C."/>
        </authorList>
    </citation>
    <scope>NUCLEOTIDE SEQUENCE [LARGE SCALE GENOMIC DNA]</scope>
    <source>
        <strain evidence="1 4">1XD21-27</strain>
    </source>
</reference>
<dbReference type="Proteomes" id="UP000261016">
    <property type="component" value="Unassembled WGS sequence"/>
</dbReference>
<sequence>MPKRMIIAGIICWTFWLRAKSLSLFHNNGVHHLYINVEQVAFQTCSFLLNGCVSLLTEEDKY</sequence>
<evidence type="ECO:0000313" key="2">
    <source>
        <dbReference type="EMBL" id="RGM32682.1"/>
    </source>
</evidence>
<dbReference type="Proteomes" id="UP000481807">
    <property type="component" value="Unassembled WGS sequence"/>
</dbReference>
<protein>
    <submittedName>
        <fullName evidence="2">Uncharacterized protein</fullName>
    </submittedName>
</protein>
<proteinExistence type="predicted"/>
<comment type="caution">
    <text evidence="2">The sequence shown here is derived from an EMBL/GenBank/DDBJ whole genome shotgun (WGS) entry which is preliminary data.</text>
</comment>
<name>A0A8B2ZPA7_STAWA</name>